<evidence type="ECO:0000313" key="2">
    <source>
        <dbReference type="Proteomes" id="UP001497680"/>
    </source>
</evidence>
<dbReference type="Proteomes" id="UP001497680">
    <property type="component" value="Unassembled WGS sequence"/>
</dbReference>
<dbReference type="EMBL" id="MU394286">
    <property type="protein sequence ID" value="KAI6091480.1"/>
    <property type="molecule type" value="Genomic_DNA"/>
</dbReference>
<gene>
    <name evidence="1" type="ORF">F4821DRAFT_226213</name>
</gene>
<protein>
    <submittedName>
        <fullName evidence="1">Uncharacterized protein</fullName>
    </submittedName>
</protein>
<evidence type="ECO:0000313" key="1">
    <source>
        <dbReference type="EMBL" id="KAI6091480.1"/>
    </source>
</evidence>
<proteinExistence type="predicted"/>
<name>A0ACC0DGZ9_9PEZI</name>
<comment type="caution">
    <text evidence="1">The sequence shown here is derived from an EMBL/GenBank/DDBJ whole genome shotgun (WGS) entry which is preliminary data.</text>
</comment>
<keyword evidence="2" id="KW-1185">Reference proteome</keyword>
<accession>A0ACC0DGZ9</accession>
<sequence>MFRKAALGFGRMGVSMHGVIWLPIVDRFLFPSLHIPLVKSIARRLVDGSLAVRSVSCFCLGPWVLGSWSWGLWVLRVPRKIG</sequence>
<organism evidence="1 2">
    <name type="scientific">Hypoxylon rubiginosum</name>
    <dbReference type="NCBI Taxonomy" id="110542"/>
    <lineage>
        <taxon>Eukaryota</taxon>
        <taxon>Fungi</taxon>
        <taxon>Dikarya</taxon>
        <taxon>Ascomycota</taxon>
        <taxon>Pezizomycotina</taxon>
        <taxon>Sordariomycetes</taxon>
        <taxon>Xylariomycetidae</taxon>
        <taxon>Xylariales</taxon>
        <taxon>Hypoxylaceae</taxon>
        <taxon>Hypoxylon</taxon>
    </lineage>
</organism>
<reference evidence="1 2" key="1">
    <citation type="journal article" date="2022" name="New Phytol.">
        <title>Ecological generalism drives hyperdiversity of secondary metabolite gene clusters in xylarialean endophytes.</title>
        <authorList>
            <person name="Franco M.E.E."/>
            <person name="Wisecaver J.H."/>
            <person name="Arnold A.E."/>
            <person name="Ju Y.M."/>
            <person name="Slot J.C."/>
            <person name="Ahrendt S."/>
            <person name="Moore L.P."/>
            <person name="Eastman K.E."/>
            <person name="Scott K."/>
            <person name="Konkel Z."/>
            <person name="Mondo S.J."/>
            <person name="Kuo A."/>
            <person name="Hayes R.D."/>
            <person name="Haridas S."/>
            <person name="Andreopoulos B."/>
            <person name="Riley R."/>
            <person name="LaButti K."/>
            <person name="Pangilinan J."/>
            <person name="Lipzen A."/>
            <person name="Amirebrahimi M."/>
            <person name="Yan J."/>
            <person name="Adam C."/>
            <person name="Keymanesh K."/>
            <person name="Ng V."/>
            <person name="Louie K."/>
            <person name="Northen T."/>
            <person name="Drula E."/>
            <person name="Henrissat B."/>
            <person name="Hsieh H.M."/>
            <person name="Youens-Clark K."/>
            <person name="Lutzoni F."/>
            <person name="Miadlikowska J."/>
            <person name="Eastwood D.C."/>
            <person name="Hamelin R.C."/>
            <person name="Grigoriev I.V."/>
            <person name="U'Ren J.M."/>
        </authorList>
    </citation>
    <scope>NUCLEOTIDE SEQUENCE [LARGE SCALE GENOMIC DNA]</scope>
    <source>
        <strain evidence="1 2">ER1909</strain>
    </source>
</reference>